<dbReference type="PROSITE" id="PS00740">
    <property type="entry name" value="MAM_1"/>
    <property type="match status" value="1"/>
</dbReference>
<dbReference type="FunFam" id="2.60.120.200:FF:000006">
    <property type="entry name" value="receptor-type tyrosine-protein phosphatase T isoform X1"/>
    <property type="match status" value="1"/>
</dbReference>
<evidence type="ECO:0000256" key="1">
    <source>
        <dbReference type="ARBA" id="ARBA00022737"/>
    </source>
</evidence>
<dbReference type="PANTHER" id="PTHR24051">
    <property type="entry name" value="SUSHI DOMAIN-CONTAINING PROTEIN 1"/>
    <property type="match status" value="1"/>
</dbReference>
<evidence type="ECO:0000259" key="4">
    <source>
        <dbReference type="PROSITE" id="PS50060"/>
    </source>
</evidence>
<proteinExistence type="predicted"/>
<feature type="domain" description="MAM" evidence="4">
    <location>
        <begin position="33"/>
        <end position="167"/>
    </location>
</feature>
<dbReference type="PRINTS" id="PR00020">
    <property type="entry name" value="MAMDOMAIN"/>
</dbReference>
<keyword evidence="3" id="KW-0732">Signal</keyword>
<sequence>MDTAAAALPVFVALLLLSPWPLLGSAQGQFSAGGCTFDDGPGACDYHQDLYDDFEWVHVSAQEPHYLPPEMPQGSYMIVDSSDHDPGEKARLQLPTMKENDTHCIDFSYLLYSQKGLNPGTLNILVRVNKGPLANPIWNVTGFTGRDWLRAELAVSTFWPNEYQVIICSFLIHASMSLDLTVCVILRGKYLPHRNERLSFSSPPLLFLRKCLHTLTQNPQSRENILHVEKCSLGTKFLGCLAKSFVLTAIFLCLCSEIQSF</sequence>
<dbReference type="Proteomes" id="UP000694722">
    <property type="component" value="Unplaced"/>
</dbReference>
<dbReference type="Gene3D" id="2.60.120.200">
    <property type="match status" value="1"/>
</dbReference>
<dbReference type="GO" id="GO:0016020">
    <property type="term" value="C:membrane"/>
    <property type="evidence" value="ECO:0007669"/>
    <property type="project" value="InterPro"/>
</dbReference>
<feature type="signal peptide" evidence="3">
    <location>
        <begin position="1"/>
        <end position="26"/>
    </location>
</feature>
<dbReference type="CDD" id="cd06263">
    <property type="entry name" value="MAM"/>
    <property type="match status" value="1"/>
</dbReference>
<evidence type="ECO:0000256" key="2">
    <source>
        <dbReference type="ARBA" id="ARBA00023157"/>
    </source>
</evidence>
<feature type="chain" id="PRO_5034497595" description="MAM domain-containing protein" evidence="3">
    <location>
        <begin position="27"/>
        <end position="261"/>
    </location>
</feature>
<dbReference type="SUPFAM" id="SSF49899">
    <property type="entry name" value="Concanavalin A-like lectins/glucanases"/>
    <property type="match status" value="1"/>
</dbReference>
<dbReference type="AlphaFoldDB" id="A0A8D1EN63"/>
<dbReference type="Pfam" id="PF00629">
    <property type="entry name" value="MAM"/>
    <property type="match status" value="1"/>
</dbReference>
<keyword evidence="2" id="KW-1015">Disulfide bond</keyword>
<name>A0A8D1EN63_PIG</name>
<keyword evidence="1" id="KW-0677">Repeat</keyword>
<organism evidence="5 6">
    <name type="scientific">Sus scrofa</name>
    <name type="common">Pig</name>
    <dbReference type="NCBI Taxonomy" id="9823"/>
    <lineage>
        <taxon>Eukaryota</taxon>
        <taxon>Metazoa</taxon>
        <taxon>Chordata</taxon>
        <taxon>Craniata</taxon>
        <taxon>Vertebrata</taxon>
        <taxon>Euteleostomi</taxon>
        <taxon>Mammalia</taxon>
        <taxon>Eutheria</taxon>
        <taxon>Laurasiatheria</taxon>
        <taxon>Artiodactyla</taxon>
        <taxon>Suina</taxon>
        <taxon>Suidae</taxon>
        <taxon>Sus</taxon>
    </lineage>
</organism>
<dbReference type="Ensembl" id="ENSSSCT00040057465.1">
    <property type="protein sequence ID" value="ENSSSCP00040023915.1"/>
    <property type="gene ID" value="ENSSSCG00040042968.1"/>
</dbReference>
<dbReference type="SMART" id="SM00137">
    <property type="entry name" value="MAM"/>
    <property type="match status" value="1"/>
</dbReference>
<evidence type="ECO:0000313" key="5">
    <source>
        <dbReference type="Ensembl" id="ENSSSCP00040023915.1"/>
    </source>
</evidence>
<dbReference type="PROSITE" id="PS50060">
    <property type="entry name" value="MAM_2"/>
    <property type="match status" value="1"/>
</dbReference>
<dbReference type="PANTHER" id="PTHR24051:SF8">
    <property type="entry name" value="PROTEIN-TYROSINE-PHOSPHATASE"/>
    <property type="match status" value="1"/>
</dbReference>
<dbReference type="InterPro" id="IPR000998">
    <property type="entry name" value="MAM_dom"/>
</dbReference>
<dbReference type="InterPro" id="IPR051622">
    <property type="entry name" value="R-tyr_protein_phosphatases"/>
</dbReference>
<dbReference type="InterPro" id="IPR013320">
    <property type="entry name" value="ConA-like_dom_sf"/>
</dbReference>
<reference evidence="5" key="1">
    <citation type="submission" date="2025-08" db="UniProtKB">
        <authorList>
            <consortium name="Ensembl"/>
        </authorList>
    </citation>
    <scope>IDENTIFICATION</scope>
</reference>
<protein>
    <recommendedName>
        <fullName evidence="4">MAM domain-containing protein</fullName>
    </recommendedName>
</protein>
<accession>A0A8D1EN63</accession>
<evidence type="ECO:0000313" key="6">
    <source>
        <dbReference type="Proteomes" id="UP000694722"/>
    </source>
</evidence>
<evidence type="ECO:0000256" key="3">
    <source>
        <dbReference type="SAM" id="SignalP"/>
    </source>
</evidence>